<gene>
    <name evidence="4" type="ORF">MECH1_V1_0710</name>
</gene>
<dbReference type="InterPro" id="IPR009097">
    <property type="entry name" value="Cyclic_Pdiesterase"/>
</dbReference>
<dbReference type="Pfam" id="PF02834">
    <property type="entry name" value="LigT_PEase"/>
    <property type="match status" value="2"/>
</dbReference>
<sequence length="184" mass="20321">MPAGTNEKPLRLFLALWPEDSVRLRLGATMAALKPTVSGRWLRPEQLHLTLAFLGAVERQRLPELNRIAARAAGLGFDLLLDRVECWPRNGIVCLAPGAVPSALLGLAERLNQGLGQAGYRLDPRPFRAHLTLARDGRPQGALGSLAAPIWWPVRSFSLVESRLEPRGAIYRVLETWPLADPRD</sequence>
<dbReference type="Gene3D" id="3.90.1140.10">
    <property type="entry name" value="Cyclic phosphodiesterase"/>
    <property type="match status" value="1"/>
</dbReference>
<dbReference type="PANTHER" id="PTHR35561">
    <property type="entry name" value="RNA 2',3'-CYCLIC PHOSPHODIESTERASE"/>
    <property type="match status" value="1"/>
</dbReference>
<dbReference type="SUPFAM" id="SSF55144">
    <property type="entry name" value="LigT-like"/>
    <property type="match status" value="1"/>
</dbReference>
<dbReference type="PANTHER" id="PTHR35561:SF1">
    <property type="entry name" value="RNA 2',3'-CYCLIC PHOSPHODIESTERASE"/>
    <property type="match status" value="1"/>
</dbReference>
<comment type="function">
    <text evidence="2">Hydrolyzes RNA 2',3'-cyclic phosphodiester to an RNA 2'-phosphomonoester.</text>
</comment>
<reference evidence="4 5" key="1">
    <citation type="submission" date="2024-04" db="EMBL/GenBank/DDBJ databases">
        <authorList>
            <person name="Cremers G."/>
        </authorList>
    </citation>
    <scope>NUCLEOTIDE SEQUENCE [LARGE SCALE GENOMIC DNA]</scope>
    <source>
        <strain evidence="4">MeCH1-AG</strain>
    </source>
</reference>
<feature type="short sequence motif" description="HXTX 2" evidence="2">
    <location>
        <begin position="130"/>
        <end position="133"/>
    </location>
</feature>
<evidence type="ECO:0000313" key="4">
    <source>
        <dbReference type="EMBL" id="CAL1239486.1"/>
    </source>
</evidence>
<evidence type="ECO:0000256" key="1">
    <source>
        <dbReference type="ARBA" id="ARBA00022801"/>
    </source>
</evidence>
<accession>A0ABP1C5U2</accession>
<dbReference type="InterPro" id="IPR004175">
    <property type="entry name" value="RNA_CPDase"/>
</dbReference>
<dbReference type="HAMAP" id="MF_01940">
    <property type="entry name" value="RNA_CPDase"/>
    <property type="match status" value="1"/>
</dbReference>
<dbReference type="EMBL" id="OZ026884">
    <property type="protein sequence ID" value="CAL1239486.1"/>
    <property type="molecule type" value="Genomic_DNA"/>
</dbReference>
<keyword evidence="5" id="KW-1185">Reference proteome</keyword>
<feature type="active site" description="Proton acceptor" evidence="2">
    <location>
        <position position="130"/>
    </location>
</feature>
<name>A0ABP1C5U2_9GAMM</name>
<feature type="domain" description="Phosphoesterase HXTX" evidence="3">
    <location>
        <begin position="97"/>
        <end position="171"/>
    </location>
</feature>
<feature type="active site" description="Proton donor" evidence="2">
    <location>
        <position position="48"/>
    </location>
</feature>
<comment type="catalytic activity">
    <reaction evidence="2">
        <text>a 3'-end 2',3'-cyclophospho-ribonucleotide-RNA + H2O = a 3'-end 2'-phospho-ribonucleotide-RNA + H(+)</text>
        <dbReference type="Rhea" id="RHEA:11828"/>
        <dbReference type="Rhea" id="RHEA-COMP:10464"/>
        <dbReference type="Rhea" id="RHEA-COMP:17353"/>
        <dbReference type="ChEBI" id="CHEBI:15377"/>
        <dbReference type="ChEBI" id="CHEBI:15378"/>
        <dbReference type="ChEBI" id="CHEBI:83064"/>
        <dbReference type="ChEBI" id="CHEBI:173113"/>
        <dbReference type="EC" id="3.1.4.58"/>
    </reaction>
</comment>
<feature type="domain" description="Phosphoesterase HXTX" evidence="3">
    <location>
        <begin position="18"/>
        <end position="93"/>
    </location>
</feature>
<evidence type="ECO:0000313" key="5">
    <source>
        <dbReference type="Proteomes" id="UP001497493"/>
    </source>
</evidence>
<dbReference type="RefSeq" id="WP_348759032.1">
    <property type="nucleotide sequence ID" value="NZ_OZ026884.1"/>
</dbReference>
<feature type="short sequence motif" description="HXTX 1" evidence="2">
    <location>
        <begin position="48"/>
        <end position="51"/>
    </location>
</feature>
<dbReference type="Proteomes" id="UP001497493">
    <property type="component" value="Chromosome"/>
</dbReference>
<organism evidence="4 5">
    <name type="scientific">Candidatus Methylocalor cossyra</name>
    <dbReference type="NCBI Taxonomy" id="3108543"/>
    <lineage>
        <taxon>Bacteria</taxon>
        <taxon>Pseudomonadati</taxon>
        <taxon>Pseudomonadota</taxon>
        <taxon>Gammaproteobacteria</taxon>
        <taxon>Methylococcales</taxon>
        <taxon>Methylococcaceae</taxon>
        <taxon>Candidatus Methylocalor</taxon>
    </lineage>
</organism>
<dbReference type="GO" id="GO:0008664">
    <property type="term" value="F:RNA 2',3'-cyclic 3'-phosphodiesterase activity"/>
    <property type="evidence" value="ECO:0007669"/>
    <property type="project" value="UniProtKB-EC"/>
</dbReference>
<evidence type="ECO:0000256" key="2">
    <source>
        <dbReference type="HAMAP-Rule" id="MF_01940"/>
    </source>
</evidence>
<keyword evidence="1 2" id="KW-0378">Hydrolase</keyword>
<proteinExistence type="inferred from homology"/>
<dbReference type="NCBIfam" id="TIGR02258">
    <property type="entry name" value="2_5_ligase"/>
    <property type="match status" value="1"/>
</dbReference>
<dbReference type="InterPro" id="IPR014051">
    <property type="entry name" value="Phosphoesterase_HXTX"/>
</dbReference>
<dbReference type="EC" id="3.1.4.58" evidence="2"/>
<protein>
    <recommendedName>
        <fullName evidence="2">RNA 2',3'-cyclic phosphodiesterase</fullName>
        <shortName evidence="2">RNA 2',3'-CPDase</shortName>
        <ecNumber evidence="2">3.1.4.58</ecNumber>
    </recommendedName>
</protein>
<evidence type="ECO:0000259" key="3">
    <source>
        <dbReference type="Pfam" id="PF02834"/>
    </source>
</evidence>
<comment type="similarity">
    <text evidence="2">Belongs to the 2H phosphoesterase superfamily. ThpR family.</text>
</comment>